<keyword evidence="8" id="KW-0812">Transmembrane</keyword>
<evidence type="ECO:0000313" key="12">
    <source>
        <dbReference type="Proteomes" id="UP000095751"/>
    </source>
</evidence>
<keyword evidence="4" id="KW-0521">NADP</keyword>
<keyword evidence="3" id="KW-0274">FAD</keyword>
<evidence type="ECO:0000256" key="5">
    <source>
        <dbReference type="ARBA" id="ARBA00023002"/>
    </source>
</evidence>
<evidence type="ECO:0000256" key="3">
    <source>
        <dbReference type="ARBA" id="ARBA00022827"/>
    </source>
</evidence>
<dbReference type="PANTHER" id="PTHR46028:SF2">
    <property type="entry name" value="KYNURENINE 3-MONOOXYGENASE"/>
    <property type="match status" value="1"/>
</dbReference>
<dbReference type="AlphaFoldDB" id="A0A1E7FFU8"/>
<keyword evidence="6" id="KW-0503">Monooxygenase</keyword>
<keyword evidence="8" id="KW-1133">Transmembrane helix</keyword>
<dbReference type="EMBL" id="KV784358">
    <property type="protein sequence ID" value="OEU17016.1"/>
    <property type="molecule type" value="Genomic_DNA"/>
</dbReference>
<evidence type="ECO:0000256" key="4">
    <source>
        <dbReference type="ARBA" id="ARBA00022857"/>
    </source>
</evidence>
<sequence>MTETKTILLQVILLLTISSISYSFPIIVPTATTSSIATATGVGLSTRGYYKPNVIPSTMITRMNSISPTATTTSSLTSTSSSSSSSSSVEETTNIIPKETDSIAEEKPMITPKAQYDSLICGGGPAGLLAAIMLTQKFGPLHRIAVCENRPAIPLSPSNKEIWNDVARFYLLGIGFRGQRALEKFGVLDDFIKASVAVNGRRDWAPGKTNVEDGNITPSKKDVTSRVLARDKLVGVLYYHILENYSNANIDLLYGYQVEPISFGTDEDDFVKVKISKCIDNEEQQQSQDSNEECDIDSSPQQVTTKLLIGADGKLFAPKPFRVKRYVDDNARVFKSVRIQLPSDWPCDLNYSARSSDSRITLEALPSDANGNLCALLLMKPDDELAKENADPKTLRAFFDKEFPQFGTLINDDEMEQVATKSASSLPAFRYAGPRLTMKRRTLVLGDAAHTVKPYFGLGANSAMEDIGMLSDALDEAAAAVEENDNNEEENIVPKALQLFSNRRSGDSEALVMMSRNMDRPGKMFFITFVLPIILDGMFHKIAPKIFGPNMFGMFQRQDIGFKQIQRKKRLDRTLQVAIIASVLTATGVGIKSAIRLLAKSIGTSQIVVTASIAVTCAIGIILKKTVEKKGIRELIES</sequence>
<dbReference type="GO" id="GO:0071949">
    <property type="term" value="F:FAD binding"/>
    <property type="evidence" value="ECO:0007669"/>
    <property type="project" value="InterPro"/>
</dbReference>
<evidence type="ECO:0000256" key="9">
    <source>
        <dbReference type="SAM" id="SignalP"/>
    </source>
</evidence>
<feature type="chain" id="PRO_5009193060" evidence="9">
    <location>
        <begin position="24"/>
        <end position="638"/>
    </location>
</feature>
<comment type="cofactor">
    <cofactor evidence="1">
        <name>FAD</name>
        <dbReference type="ChEBI" id="CHEBI:57692"/>
    </cofactor>
</comment>
<feature type="transmembrane region" description="Helical" evidence="8">
    <location>
        <begin position="605"/>
        <end position="623"/>
    </location>
</feature>
<dbReference type="Pfam" id="PF01494">
    <property type="entry name" value="FAD_binding_3"/>
    <property type="match status" value="1"/>
</dbReference>
<keyword evidence="8" id="KW-0472">Membrane</keyword>
<protein>
    <submittedName>
        <fullName evidence="11">FAD/NAD(P)-binding domain-containing protein</fullName>
    </submittedName>
</protein>
<dbReference type="Gene3D" id="3.50.50.60">
    <property type="entry name" value="FAD/NAD(P)-binding domain"/>
    <property type="match status" value="1"/>
</dbReference>
<feature type="domain" description="FAD-binding" evidence="10">
    <location>
        <begin position="301"/>
        <end position="475"/>
    </location>
</feature>
<reference evidence="11 12" key="1">
    <citation type="submission" date="2016-09" db="EMBL/GenBank/DDBJ databases">
        <title>Extensive genetic diversity and differential bi-allelic expression allows diatom success in the polar Southern Ocean.</title>
        <authorList>
            <consortium name="DOE Joint Genome Institute"/>
            <person name="Mock T."/>
            <person name="Otillar R.P."/>
            <person name="Strauss J."/>
            <person name="Dupont C."/>
            <person name="Frickenhaus S."/>
            <person name="Maumus F."/>
            <person name="Mcmullan M."/>
            <person name="Sanges R."/>
            <person name="Schmutz J."/>
            <person name="Toseland A."/>
            <person name="Valas R."/>
            <person name="Veluchamy A."/>
            <person name="Ward B.J."/>
            <person name="Allen A."/>
            <person name="Barry K."/>
            <person name="Falciatore A."/>
            <person name="Ferrante M."/>
            <person name="Fortunato A.E."/>
            <person name="Gloeckner G."/>
            <person name="Gruber A."/>
            <person name="Hipkin R."/>
            <person name="Janech M."/>
            <person name="Kroth P."/>
            <person name="Leese F."/>
            <person name="Lindquist E."/>
            <person name="Lyon B.R."/>
            <person name="Martin J."/>
            <person name="Mayer C."/>
            <person name="Parker M."/>
            <person name="Quesneville H."/>
            <person name="Raymond J."/>
            <person name="Uhlig C."/>
            <person name="Valentin K.U."/>
            <person name="Worden A.Z."/>
            <person name="Armbrust E.V."/>
            <person name="Bowler C."/>
            <person name="Green B."/>
            <person name="Moulton V."/>
            <person name="Van Oosterhout C."/>
            <person name="Grigoriev I."/>
        </authorList>
    </citation>
    <scope>NUCLEOTIDE SEQUENCE [LARGE SCALE GENOMIC DNA]</scope>
    <source>
        <strain evidence="11 12">CCMP1102</strain>
    </source>
</reference>
<dbReference type="GO" id="GO:0004502">
    <property type="term" value="F:kynurenine 3-monooxygenase activity"/>
    <property type="evidence" value="ECO:0007669"/>
    <property type="project" value="TreeGrafter"/>
</dbReference>
<proteinExistence type="predicted"/>
<feature type="transmembrane region" description="Helical" evidence="8">
    <location>
        <begin position="577"/>
        <end position="599"/>
    </location>
</feature>
<dbReference type="Proteomes" id="UP000095751">
    <property type="component" value="Unassembled WGS sequence"/>
</dbReference>
<evidence type="ECO:0000256" key="1">
    <source>
        <dbReference type="ARBA" id="ARBA00001974"/>
    </source>
</evidence>
<feature type="region of interest" description="Disordered" evidence="7">
    <location>
        <begin position="70"/>
        <end position="97"/>
    </location>
</feature>
<keyword evidence="12" id="KW-1185">Reference proteome</keyword>
<keyword evidence="2" id="KW-0285">Flavoprotein</keyword>
<dbReference type="GO" id="GO:0070189">
    <property type="term" value="P:kynurenine metabolic process"/>
    <property type="evidence" value="ECO:0007669"/>
    <property type="project" value="TreeGrafter"/>
</dbReference>
<feature type="signal peptide" evidence="9">
    <location>
        <begin position="1"/>
        <end position="23"/>
    </location>
</feature>
<dbReference type="PRINTS" id="PR00420">
    <property type="entry name" value="RNGMNOXGNASE"/>
</dbReference>
<gene>
    <name evidence="11" type="ORF">FRACYDRAFT_239617</name>
</gene>
<dbReference type="PANTHER" id="PTHR46028">
    <property type="entry name" value="KYNURENINE 3-MONOOXYGENASE"/>
    <property type="match status" value="1"/>
</dbReference>
<feature type="transmembrane region" description="Helical" evidence="8">
    <location>
        <begin position="524"/>
        <end position="543"/>
    </location>
</feature>
<name>A0A1E7FFU8_9STRA</name>
<evidence type="ECO:0000256" key="7">
    <source>
        <dbReference type="SAM" id="MobiDB-lite"/>
    </source>
</evidence>
<evidence type="ECO:0000259" key="10">
    <source>
        <dbReference type="Pfam" id="PF01494"/>
    </source>
</evidence>
<evidence type="ECO:0000256" key="6">
    <source>
        <dbReference type="ARBA" id="ARBA00023033"/>
    </source>
</evidence>
<evidence type="ECO:0000256" key="8">
    <source>
        <dbReference type="SAM" id="Phobius"/>
    </source>
</evidence>
<dbReference type="SUPFAM" id="SSF51905">
    <property type="entry name" value="FAD/NAD(P)-binding domain"/>
    <property type="match status" value="1"/>
</dbReference>
<dbReference type="KEGG" id="fcy:FRACYDRAFT_239617"/>
<dbReference type="InterPro" id="IPR036188">
    <property type="entry name" value="FAD/NAD-bd_sf"/>
</dbReference>
<dbReference type="InterPro" id="IPR002938">
    <property type="entry name" value="FAD-bd"/>
</dbReference>
<accession>A0A1E7FFU8</accession>
<dbReference type="InParanoid" id="A0A1E7FFU8"/>
<organism evidence="11 12">
    <name type="scientific">Fragilariopsis cylindrus CCMP1102</name>
    <dbReference type="NCBI Taxonomy" id="635003"/>
    <lineage>
        <taxon>Eukaryota</taxon>
        <taxon>Sar</taxon>
        <taxon>Stramenopiles</taxon>
        <taxon>Ochrophyta</taxon>
        <taxon>Bacillariophyta</taxon>
        <taxon>Bacillariophyceae</taxon>
        <taxon>Bacillariophycidae</taxon>
        <taxon>Bacillariales</taxon>
        <taxon>Bacillariaceae</taxon>
        <taxon>Fragilariopsis</taxon>
    </lineage>
</organism>
<dbReference type="OrthoDB" id="10053569at2759"/>
<evidence type="ECO:0000313" key="11">
    <source>
        <dbReference type="EMBL" id="OEU17016.1"/>
    </source>
</evidence>
<keyword evidence="5" id="KW-0560">Oxidoreductase</keyword>
<evidence type="ECO:0000256" key="2">
    <source>
        <dbReference type="ARBA" id="ARBA00022630"/>
    </source>
</evidence>
<keyword evidence="9" id="KW-0732">Signal</keyword>
<feature type="compositionally biased region" description="Low complexity" evidence="7">
    <location>
        <begin position="70"/>
        <end position="88"/>
    </location>
</feature>